<gene>
    <name evidence="3" type="ORF">O2N63_07935</name>
</gene>
<feature type="transmembrane region" description="Helical" evidence="1">
    <location>
        <begin position="99"/>
        <end position="122"/>
    </location>
</feature>
<dbReference type="GO" id="GO:0004190">
    <property type="term" value="F:aspartic-type endopeptidase activity"/>
    <property type="evidence" value="ECO:0007669"/>
    <property type="project" value="UniProtKB-EC"/>
</dbReference>
<dbReference type="InterPro" id="IPR000045">
    <property type="entry name" value="Prepilin_IV_endopep_pep"/>
</dbReference>
<keyword evidence="1" id="KW-0812">Transmembrane</keyword>
<evidence type="ECO:0000256" key="1">
    <source>
        <dbReference type="SAM" id="Phobius"/>
    </source>
</evidence>
<dbReference type="EC" id="3.4.23.43" evidence="3"/>
<feature type="transmembrane region" description="Helical" evidence="1">
    <location>
        <begin position="147"/>
        <end position="167"/>
    </location>
</feature>
<dbReference type="RefSeq" id="WP_271053714.1">
    <property type="nucleotide sequence ID" value="NZ_JAQIIO010000003.1"/>
</dbReference>
<evidence type="ECO:0000313" key="3">
    <source>
        <dbReference type="EMBL" id="MDA5094017.1"/>
    </source>
</evidence>
<accession>A0ABT4W0J3</accession>
<dbReference type="Pfam" id="PF01478">
    <property type="entry name" value="Peptidase_A24"/>
    <property type="match status" value="1"/>
</dbReference>
<proteinExistence type="predicted"/>
<reference evidence="3 4" key="1">
    <citation type="submission" date="2023-01" db="EMBL/GenBank/DDBJ databases">
        <authorList>
            <person name="Yoon J.-W."/>
        </authorList>
    </citation>
    <scope>NUCLEOTIDE SEQUENCE [LARGE SCALE GENOMIC DNA]</scope>
    <source>
        <strain evidence="3 4">KMU-50</strain>
    </source>
</reference>
<evidence type="ECO:0000313" key="4">
    <source>
        <dbReference type="Proteomes" id="UP001528040"/>
    </source>
</evidence>
<keyword evidence="3" id="KW-0378">Hydrolase</keyword>
<dbReference type="EMBL" id="JAQIIO010000003">
    <property type="protein sequence ID" value="MDA5094017.1"/>
    <property type="molecule type" value="Genomic_DNA"/>
</dbReference>
<dbReference type="Proteomes" id="UP001528040">
    <property type="component" value="Unassembled WGS sequence"/>
</dbReference>
<protein>
    <submittedName>
        <fullName evidence="3">Prepilin peptidase</fullName>
        <ecNumber evidence="3">3.4.23.43</ecNumber>
    </submittedName>
</protein>
<name>A0ABT4W0J3_9RHOB</name>
<feature type="transmembrane region" description="Helical" evidence="1">
    <location>
        <begin position="41"/>
        <end position="60"/>
    </location>
</feature>
<feature type="domain" description="Prepilin type IV endopeptidase peptidase" evidence="2">
    <location>
        <begin position="21"/>
        <end position="119"/>
    </location>
</feature>
<dbReference type="Gene3D" id="1.20.120.1220">
    <property type="match status" value="1"/>
</dbReference>
<organism evidence="3 4">
    <name type="scientific">Aliiroseovarius salicola</name>
    <dbReference type="NCBI Taxonomy" id="3009082"/>
    <lineage>
        <taxon>Bacteria</taxon>
        <taxon>Pseudomonadati</taxon>
        <taxon>Pseudomonadota</taxon>
        <taxon>Alphaproteobacteria</taxon>
        <taxon>Rhodobacterales</taxon>
        <taxon>Paracoccaceae</taxon>
        <taxon>Aliiroseovarius</taxon>
    </lineage>
</organism>
<keyword evidence="1" id="KW-1133">Transmembrane helix</keyword>
<sequence length="169" mass="18337">MADLATVQTASSALWFLPFVTPICIWAAMSDLSRMKIPNKSVVALTLVFAVVGLVALPLAEYPWRYLHLVVILAAGFLFNLAGALGAGDAKFAAAMAPFIALQDIITYVMLFSASLLIGFALHRIARAIPAIRNATPNWSSWERRDFPMGLCLGTSLILYLLTGVFYGQ</sequence>
<evidence type="ECO:0000259" key="2">
    <source>
        <dbReference type="Pfam" id="PF01478"/>
    </source>
</evidence>
<keyword evidence="1" id="KW-0472">Membrane</keyword>
<keyword evidence="4" id="KW-1185">Reference proteome</keyword>
<comment type="caution">
    <text evidence="3">The sequence shown here is derived from an EMBL/GenBank/DDBJ whole genome shotgun (WGS) entry which is preliminary data.</text>
</comment>
<feature type="transmembrane region" description="Helical" evidence="1">
    <location>
        <begin position="66"/>
        <end position="87"/>
    </location>
</feature>
<feature type="transmembrane region" description="Helical" evidence="1">
    <location>
        <begin position="12"/>
        <end position="29"/>
    </location>
</feature>